<evidence type="ECO:0000313" key="3">
    <source>
        <dbReference type="Proteomes" id="UP000287651"/>
    </source>
</evidence>
<reference evidence="2 3" key="1">
    <citation type="journal article" date="2014" name="Agronomy (Basel)">
        <title>A Draft Genome Sequence for Ensete ventricosum, the Drought-Tolerant Tree Against Hunger.</title>
        <authorList>
            <person name="Harrison J."/>
            <person name="Moore K.A."/>
            <person name="Paszkiewicz K."/>
            <person name="Jones T."/>
            <person name="Grant M."/>
            <person name="Ambacheew D."/>
            <person name="Muzemil S."/>
            <person name="Studholme D.J."/>
        </authorList>
    </citation>
    <scope>NUCLEOTIDE SEQUENCE [LARGE SCALE GENOMIC DNA]</scope>
</reference>
<protein>
    <submittedName>
        <fullName evidence="2">Uncharacterized protein</fullName>
    </submittedName>
</protein>
<gene>
    <name evidence="2" type="ORF">B296_00021803</name>
</gene>
<dbReference type="AlphaFoldDB" id="A0A426ZUS4"/>
<dbReference type="PROSITE" id="PS51257">
    <property type="entry name" value="PROKAR_LIPOPROTEIN"/>
    <property type="match status" value="1"/>
</dbReference>
<name>A0A426ZUS4_ENSVE</name>
<evidence type="ECO:0000313" key="2">
    <source>
        <dbReference type="EMBL" id="RRT67726.1"/>
    </source>
</evidence>
<accession>A0A426ZUS4</accession>
<feature type="region of interest" description="Disordered" evidence="1">
    <location>
        <begin position="43"/>
        <end position="71"/>
    </location>
</feature>
<dbReference type="Proteomes" id="UP000287651">
    <property type="component" value="Unassembled WGS sequence"/>
</dbReference>
<comment type="caution">
    <text evidence="2">The sequence shown here is derived from an EMBL/GenBank/DDBJ whole genome shotgun (WGS) entry which is preliminary data.</text>
</comment>
<sequence length="118" mass="12894">MSTRRRCTGHWLVSSSACGRRRDTWPENLDGADHDAATVPPVFTVAGGSDGSHELPSNGRTGRSEDENADGGGYVLPFRSFASPQMSVVSLVRMPQRSAWPGPANISKVDPPHHWLRW</sequence>
<organism evidence="2 3">
    <name type="scientific">Ensete ventricosum</name>
    <name type="common">Abyssinian banana</name>
    <name type="synonym">Musa ensete</name>
    <dbReference type="NCBI Taxonomy" id="4639"/>
    <lineage>
        <taxon>Eukaryota</taxon>
        <taxon>Viridiplantae</taxon>
        <taxon>Streptophyta</taxon>
        <taxon>Embryophyta</taxon>
        <taxon>Tracheophyta</taxon>
        <taxon>Spermatophyta</taxon>
        <taxon>Magnoliopsida</taxon>
        <taxon>Liliopsida</taxon>
        <taxon>Zingiberales</taxon>
        <taxon>Musaceae</taxon>
        <taxon>Ensete</taxon>
    </lineage>
</organism>
<evidence type="ECO:0000256" key="1">
    <source>
        <dbReference type="SAM" id="MobiDB-lite"/>
    </source>
</evidence>
<dbReference type="EMBL" id="AMZH03004934">
    <property type="protein sequence ID" value="RRT67726.1"/>
    <property type="molecule type" value="Genomic_DNA"/>
</dbReference>
<proteinExistence type="predicted"/>